<dbReference type="PANTHER" id="PTHR12526">
    <property type="entry name" value="GLYCOSYLTRANSFERASE"/>
    <property type="match status" value="1"/>
</dbReference>
<organism evidence="4 5">
    <name type="scientific">Microlunatus flavus</name>
    <dbReference type="NCBI Taxonomy" id="1036181"/>
    <lineage>
        <taxon>Bacteria</taxon>
        <taxon>Bacillati</taxon>
        <taxon>Actinomycetota</taxon>
        <taxon>Actinomycetes</taxon>
        <taxon>Propionibacteriales</taxon>
        <taxon>Propionibacteriaceae</taxon>
        <taxon>Microlunatus</taxon>
    </lineage>
</organism>
<keyword evidence="1" id="KW-0328">Glycosyltransferase</keyword>
<proteinExistence type="predicted"/>
<keyword evidence="2 4" id="KW-0808">Transferase</keyword>
<dbReference type="PANTHER" id="PTHR12526:SF510">
    <property type="entry name" value="D-INOSITOL 3-PHOSPHATE GLYCOSYLTRANSFERASE"/>
    <property type="match status" value="1"/>
</dbReference>
<dbReference type="SUPFAM" id="SSF53756">
    <property type="entry name" value="UDP-Glycosyltransferase/glycogen phosphorylase"/>
    <property type="match status" value="1"/>
</dbReference>
<evidence type="ECO:0000256" key="1">
    <source>
        <dbReference type="ARBA" id="ARBA00022676"/>
    </source>
</evidence>
<dbReference type="EMBL" id="FOFA01000002">
    <property type="protein sequence ID" value="SEQ12715.1"/>
    <property type="molecule type" value="Genomic_DNA"/>
</dbReference>
<dbReference type="Pfam" id="PF13439">
    <property type="entry name" value="Glyco_transf_4"/>
    <property type="match status" value="1"/>
</dbReference>
<name>A0A1H9DGT8_9ACTN</name>
<evidence type="ECO:0000313" key="4">
    <source>
        <dbReference type="EMBL" id="SEQ12715.1"/>
    </source>
</evidence>
<evidence type="ECO:0000259" key="3">
    <source>
        <dbReference type="Pfam" id="PF13439"/>
    </source>
</evidence>
<sequence>MTPVRVLVISHEASRSGAPRVAAMVSRDLVEAGHEVAVLSRLPGPLMADLGTAAPAAVEPLPRVRRRLRRTRGLRGVTFALDTAVAALELLRHRPGLVYVNSTAAAVYLRPARWLRLPRVLHVHESGAVASSFLRHEHAAAELERTTLVACSPSVRADLAVLTGRPPEAVVLLPSVPDDDLVARLADLDPDRPYAADDLVVGCCGSVEHRKGPDLWVQVARRVREALPQRAVRFVWLGDLAAPVPGADEAGAEFVGPTTNPYPHMRRFDVATLPSRDDPFPLVVLESMLLGTPVVAFDVGGVAQQVGDGGRVVPAEDVDAFAAAVTELLVDADERHRLGTAAARRVDGLYSSRVFAERLEELVVAPGR</sequence>
<accession>A0A1H9DGT8</accession>
<evidence type="ECO:0000256" key="2">
    <source>
        <dbReference type="ARBA" id="ARBA00022679"/>
    </source>
</evidence>
<dbReference type="InterPro" id="IPR028098">
    <property type="entry name" value="Glyco_trans_4-like_N"/>
</dbReference>
<dbReference type="CDD" id="cd03801">
    <property type="entry name" value="GT4_PimA-like"/>
    <property type="match status" value="1"/>
</dbReference>
<gene>
    <name evidence="4" type="ORF">SAMN05421756_102538</name>
</gene>
<evidence type="ECO:0000313" key="5">
    <source>
        <dbReference type="Proteomes" id="UP000198504"/>
    </source>
</evidence>
<feature type="domain" description="Glycosyltransferase subfamily 4-like N-terminal" evidence="3">
    <location>
        <begin position="16"/>
        <end position="174"/>
    </location>
</feature>
<dbReference type="AlphaFoldDB" id="A0A1H9DGT8"/>
<reference evidence="5" key="1">
    <citation type="submission" date="2016-10" db="EMBL/GenBank/DDBJ databases">
        <authorList>
            <person name="Varghese N."/>
            <person name="Submissions S."/>
        </authorList>
    </citation>
    <scope>NUCLEOTIDE SEQUENCE [LARGE SCALE GENOMIC DNA]</scope>
    <source>
        <strain evidence="5">CGMCC 4.6856</strain>
    </source>
</reference>
<dbReference type="Pfam" id="PF13692">
    <property type="entry name" value="Glyco_trans_1_4"/>
    <property type="match status" value="1"/>
</dbReference>
<dbReference type="Proteomes" id="UP000198504">
    <property type="component" value="Unassembled WGS sequence"/>
</dbReference>
<dbReference type="STRING" id="1036181.SAMN05421756_102538"/>
<protein>
    <submittedName>
        <fullName evidence="4">Glycosyltransferase involved in cell wall bisynthesis</fullName>
    </submittedName>
</protein>
<keyword evidence="5" id="KW-1185">Reference proteome</keyword>
<dbReference type="GO" id="GO:0016757">
    <property type="term" value="F:glycosyltransferase activity"/>
    <property type="evidence" value="ECO:0007669"/>
    <property type="project" value="UniProtKB-KW"/>
</dbReference>
<dbReference type="Gene3D" id="3.40.50.2000">
    <property type="entry name" value="Glycogen Phosphorylase B"/>
    <property type="match status" value="2"/>
</dbReference>